<keyword evidence="6" id="KW-1185">Reference proteome</keyword>
<evidence type="ECO:0000313" key="6">
    <source>
        <dbReference type="Proteomes" id="UP000078595"/>
    </source>
</evidence>
<feature type="region of interest" description="Disordered" evidence="2">
    <location>
        <begin position="44"/>
        <end position="96"/>
    </location>
</feature>
<dbReference type="VEuPathDB" id="FungiDB:I303_04627"/>
<feature type="compositionally biased region" description="Polar residues" evidence="2">
    <location>
        <begin position="1"/>
        <end position="19"/>
    </location>
</feature>
<evidence type="ECO:0000256" key="1">
    <source>
        <dbReference type="ARBA" id="ARBA00008306"/>
    </source>
</evidence>
<protein>
    <submittedName>
        <fullName evidence="4">Cytoplasmic protein</fullName>
    </submittedName>
</protein>
<evidence type="ECO:0000256" key="2">
    <source>
        <dbReference type="SAM" id="MobiDB-lite"/>
    </source>
</evidence>
<feature type="domain" description="DUF155" evidence="3">
    <location>
        <begin position="215"/>
        <end position="405"/>
    </location>
</feature>
<reference evidence="5" key="3">
    <citation type="submission" date="2024-02" db="EMBL/GenBank/DDBJ databases">
        <title>Comparative genomics of Cryptococcus and Kwoniella reveals pathogenesis evolution and contrasting modes of karyotype evolution via chromosome fusion or intercentromeric recombination.</title>
        <authorList>
            <person name="Coelho M.A."/>
            <person name="David-Palma M."/>
            <person name="Shea T."/>
            <person name="Bowers K."/>
            <person name="McGinley-Smith S."/>
            <person name="Mohammad A.W."/>
            <person name="Gnirke A."/>
            <person name="Yurkov A.M."/>
            <person name="Nowrousian M."/>
            <person name="Sun S."/>
            <person name="Cuomo C.A."/>
            <person name="Heitman J."/>
        </authorList>
    </citation>
    <scope>NUCLEOTIDE SEQUENCE</scope>
    <source>
        <strain evidence="5">CBS 10117</strain>
    </source>
</reference>
<dbReference type="Proteomes" id="UP000078595">
    <property type="component" value="Chromosome 5"/>
</dbReference>
<evidence type="ECO:0000259" key="3">
    <source>
        <dbReference type="Pfam" id="PF02582"/>
    </source>
</evidence>
<evidence type="ECO:0000313" key="5">
    <source>
        <dbReference type="EMBL" id="WWC61810.1"/>
    </source>
</evidence>
<feature type="compositionally biased region" description="Polar residues" evidence="2">
    <location>
        <begin position="87"/>
        <end position="96"/>
    </location>
</feature>
<proteinExistence type="inferred from homology"/>
<name>A0A1A6A5F2_9TREE</name>
<reference evidence="4" key="1">
    <citation type="submission" date="2013-07" db="EMBL/GenBank/DDBJ databases">
        <title>The Genome Sequence of Cryptococcus dejecticola CBS10117.</title>
        <authorList>
            <consortium name="The Broad Institute Genome Sequencing Platform"/>
            <person name="Cuomo C."/>
            <person name="Litvintseva A."/>
            <person name="Chen Y."/>
            <person name="Heitman J."/>
            <person name="Sun S."/>
            <person name="Springer D."/>
            <person name="Dromer F."/>
            <person name="Young S.K."/>
            <person name="Zeng Q."/>
            <person name="Gargeya S."/>
            <person name="Fitzgerald M."/>
            <person name="Abouelleil A."/>
            <person name="Alvarado L."/>
            <person name="Berlin A.M."/>
            <person name="Chapman S.B."/>
            <person name="Dewar J."/>
            <person name="Goldberg J."/>
            <person name="Griggs A."/>
            <person name="Gujja S."/>
            <person name="Hansen M."/>
            <person name="Howarth C."/>
            <person name="Imamovic A."/>
            <person name="Larimer J."/>
            <person name="McCowan C."/>
            <person name="Murphy C."/>
            <person name="Pearson M."/>
            <person name="Priest M."/>
            <person name="Roberts A."/>
            <person name="Saif S."/>
            <person name="Shea T."/>
            <person name="Sykes S."/>
            <person name="Wortman J."/>
            <person name="Nusbaum C."/>
            <person name="Birren B."/>
        </authorList>
    </citation>
    <scope>NUCLEOTIDE SEQUENCE [LARGE SCALE GENOMIC DNA]</scope>
    <source>
        <strain evidence="4">CBS 10117</strain>
    </source>
</reference>
<feature type="compositionally biased region" description="Low complexity" evidence="2">
    <location>
        <begin position="56"/>
        <end position="65"/>
    </location>
</feature>
<dbReference type="EMBL" id="KI894031">
    <property type="protein sequence ID" value="OBR85293.1"/>
    <property type="molecule type" value="Genomic_DNA"/>
</dbReference>
<dbReference type="PANTHER" id="PTHR16255:SF1">
    <property type="entry name" value="REQUIRED FOR MEIOTIC NUCLEAR DIVISION PROTEIN 1 HOMOLOG"/>
    <property type="match status" value="1"/>
</dbReference>
<feature type="region of interest" description="Disordered" evidence="2">
    <location>
        <begin position="1"/>
        <end position="20"/>
    </location>
</feature>
<dbReference type="AlphaFoldDB" id="A0A1A6A5F2"/>
<evidence type="ECO:0000313" key="4">
    <source>
        <dbReference type="EMBL" id="OBR85293.1"/>
    </source>
</evidence>
<comment type="similarity">
    <text evidence="1">Belongs to the RMD1/sif2 family.</text>
</comment>
<accession>A0A1A6A5F2</accession>
<dbReference type="OrthoDB" id="242766at2759"/>
<dbReference type="RefSeq" id="XP_018263135.1">
    <property type="nucleotide sequence ID" value="XM_018407924.1"/>
</dbReference>
<feature type="compositionally biased region" description="Polar residues" evidence="2">
    <location>
        <begin position="46"/>
        <end position="55"/>
    </location>
</feature>
<dbReference type="Pfam" id="PF02582">
    <property type="entry name" value="DUF155"/>
    <property type="match status" value="1"/>
</dbReference>
<gene>
    <name evidence="4" type="ORF">I303_04627</name>
    <name evidence="5" type="ORF">I303_104395</name>
</gene>
<dbReference type="PANTHER" id="PTHR16255">
    <property type="entry name" value="REQUIRED FOR MEIOTIC NUCLEAR DIVISION PROTEIN 1 HOMOLOG"/>
    <property type="match status" value="1"/>
</dbReference>
<dbReference type="KEGG" id="kdj:28968326"/>
<dbReference type="InterPro" id="IPR051624">
    <property type="entry name" value="RMD1/Sad1-interacting"/>
</dbReference>
<sequence>MFSRSIRTFVQAGPSSRSRLQPLCSQCLKPIICPSRAPLPFLGSRHASSFSGQRQNNNNNNNNSNRTPKLPASHKPPKRRLEAASQPLRNAPSSTRGPVLQCIAHTTAEKYDLLALGGVLKTLGVPWDEVPEGDRDRAFVISPWKGRGGVERTIRSKDLLPMQSVSNSSSGSKKSLEVEWVESEQDEVLRDIEYRNSRTQERGEMGFGYGEKGEIWVFPSGNFVTWGLTEEEGRGFLRDVIRKKGWDVESGRLEAKEYEVEEVDFVVDPTAKTHILGNLILLGRPPELSTFSPSPSLASLLARYTLSLSLSRSSSLSVLEDRLDNHIAGVSTLPRALQRTGRQPLDRKEVIRKMGELMTLRMAVNTSGGGLDDTPEFYWSEPELESYFDSIASEFEIKERIDAFNKKLDYAQEVQSTLRALLTESSGHRMEVIIILLIAVEVVIVLIREGPELAHKFIELVNAHMGTGPHVTTAKLEELEEGLQKISDKTPQVGMLASTLPAARQDEKKLQDSTRLV</sequence>
<organism evidence="4">
    <name type="scientific">Kwoniella dejecticola CBS 10117</name>
    <dbReference type="NCBI Taxonomy" id="1296121"/>
    <lineage>
        <taxon>Eukaryota</taxon>
        <taxon>Fungi</taxon>
        <taxon>Dikarya</taxon>
        <taxon>Basidiomycota</taxon>
        <taxon>Agaricomycotina</taxon>
        <taxon>Tremellomycetes</taxon>
        <taxon>Tremellales</taxon>
        <taxon>Cryptococcaceae</taxon>
        <taxon>Kwoniella</taxon>
    </lineage>
</organism>
<dbReference type="GeneID" id="28968326"/>
<dbReference type="GO" id="GO:0005739">
    <property type="term" value="C:mitochondrion"/>
    <property type="evidence" value="ECO:0007669"/>
    <property type="project" value="UniProtKB-ARBA"/>
</dbReference>
<dbReference type="InterPro" id="IPR003734">
    <property type="entry name" value="DUF155"/>
</dbReference>
<dbReference type="GO" id="GO:0070131">
    <property type="term" value="P:positive regulation of mitochondrial translation"/>
    <property type="evidence" value="ECO:0007669"/>
    <property type="project" value="TreeGrafter"/>
</dbReference>
<dbReference type="EMBL" id="CP144534">
    <property type="protein sequence ID" value="WWC61810.1"/>
    <property type="molecule type" value="Genomic_DNA"/>
</dbReference>
<reference evidence="5" key="2">
    <citation type="submission" date="2013-07" db="EMBL/GenBank/DDBJ databases">
        <authorList>
            <consortium name="The Broad Institute Genome Sequencing Platform"/>
            <person name="Cuomo C."/>
            <person name="Litvintseva A."/>
            <person name="Chen Y."/>
            <person name="Heitman J."/>
            <person name="Sun S."/>
            <person name="Springer D."/>
            <person name="Dromer F."/>
            <person name="Young S.K."/>
            <person name="Zeng Q."/>
            <person name="Gargeya S."/>
            <person name="Fitzgerald M."/>
            <person name="Abouelleil A."/>
            <person name="Alvarado L."/>
            <person name="Berlin A.M."/>
            <person name="Chapman S.B."/>
            <person name="Dewar J."/>
            <person name="Goldberg J."/>
            <person name="Griggs A."/>
            <person name="Gujja S."/>
            <person name="Hansen M."/>
            <person name="Howarth C."/>
            <person name="Imamovic A."/>
            <person name="Larimer J."/>
            <person name="McCowan C."/>
            <person name="Murphy C."/>
            <person name="Pearson M."/>
            <person name="Priest M."/>
            <person name="Roberts A."/>
            <person name="Saif S."/>
            <person name="Shea T."/>
            <person name="Sykes S."/>
            <person name="Wortman J."/>
            <person name="Nusbaum C."/>
            <person name="Birren B."/>
        </authorList>
    </citation>
    <scope>NUCLEOTIDE SEQUENCE</scope>
    <source>
        <strain evidence="5">CBS 10117</strain>
    </source>
</reference>